<keyword evidence="4 9" id="KW-0509">mRNA transport</keyword>
<dbReference type="GO" id="GO:0017056">
    <property type="term" value="F:structural constituent of nuclear pore"/>
    <property type="evidence" value="ECO:0007669"/>
    <property type="project" value="InterPro"/>
</dbReference>
<feature type="region of interest" description="Disordered" evidence="10">
    <location>
        <begin position="1"/>
        <end position="104"/>
    </location>
</feature>
<dbReference type="OrthoDB" id="3365060at2759"/>
<proteinExistence type="inferred from homology"/>
<evidence type="ECO:0000256" key="3">
    <source>
        <dbReference type="ARBA" id="ARBA00022448"/>
    </source>
</evidence>
<dbReference type="GO" id="GO:0006999">
    <property type="term" value="P:nuclear pore organization"/>
    <property type="evidence" value="ECO:0007669"/>
    <property type="project" value="TreeGrafter"/>
</dbReference>
<keyword evidence="3 9" id="KW-0813">Transport</keyword>
<organism evidence="12 13">
    <name type="scientific">Desmophyllum pertusum</name>
    <dbReference type="NCBI Taxonomy" id="174260"/>
    <lineage>
        <taxon>Eukaryota</taxon>
        <taxon>Metazoa</taxon>
        <taxon>Cnidaria</taxon>
        <taxon>Anthozoa</taxon>
        <taxon>Hexacorallia</taxon>
        <taxon>Scleractinia</taxon>
        <taxon>Caryophylliina</taxon>
        <taxon>Caryophylliidae</taxon>
        <taxon>Desmophyllum</taxon>
    </lineage>
</organism>
<dbReference type="GO" id="GO:0044615">
    <property type="term" value="C:nuclear pore nuclear basket"/>
    <property type="evidence" value="ECO:0007669"/>
    <property type="project" value="TreeGrafter"/>
</dbReference>
<protein>
    <recommendedName>
        <fullName evidence="9">Nucleoporin NUP53</fullName>
    </recommendedName>
</protein>
<keyword evidence="8 9" id="KW-0539">Nucleus</keyword>
<dbReference type="GO" id="GO:0044613">
    <property type="term" value="C:nuclear pore central transport channel"/>
    <property type="evidence" value="ECO:0007669"/>
    <property type="project" value="TreeGrafter"/>
</dbReference>
<comment type="subcellular location">
    <subcellularLocation>
        <location evidence="1 9">Nucleus</location>
        <location evidence="1 9">Nuclear pore complex</location>
    </subcellularLocation>
</comment>
<keyword evidence="6 9" id="KW-0811">Translocation</keyword>
<evidence type="ECO:0000256" key="9">
    <source>
        <dbReference type="PIRNR" id="PIRNR038119"/>
    </source>
</evidence>
<dbReference type="PANTHER" id="PTHR21527:SF6">
    <property type="entry name" value="NUCLEOPORIN NUP35"/>
    <property type="match status" value="1"/>
</dbReference>
<evidence type="ECO:0000256" key="8">
    <source>
        <dbReference type="ARBA" id="ARBA00023242"/>
    </source>
</evidence>
<comment type="similarity">
    <text evidence="2 9">Belongs to the Nup35 family.</text>
</comment>
<name>A0A9X0CZA4_9CNID</name>
<evidence type="ECO:0000313" key="12">
    <source>
        <dbReference type="EMBL" id="KAJ7380996.1"/>
    </source>
</evidence>
<evidence type="ECO:0000313" key="13">
    <source>
        <dbReference type="Proteomes" id="UP001163046"/>
    </source>
</evidence>
<evidence type="ECO:0000256" key="2">
    <source>
        <dbReference type="ARBA" id="ARBA00009454"/>
    </source>
</evidence>
<dbReference type="GO" id="GO:0006607">
    <property type="term" value="P:NLS-bearing protein import into nucleus"/>
    <property type="evidence" value="ECO:0007669"/>
    <property type="project" value="TreeGrafter"/>
</dbReference>
<evidence type="ECO:0000256" key="10">
    <source>
        <dbReference type="SAM" id="MobiDB-lite"/>
    </source>
</evidence>
<dbReference type="InterPro" id="IPR035979">
    <property type="entry name" value="RBD_domain_sf"/>
</dbReference>
<dbReference type="PROSITE" id="PS51472">
    <property type="entry name" value="RRM_NUP35"/>
    <property type="match status" value="1"/>
</dbReference>
<evidence type="ECO:0000256" key="1">
    <source>
        <dbReference type="ARBA" id="ARBA00004567"/>
    </source>
</evidence>
<dbReference type="EMBL" id="MU826351">
    <property type="protein sequence ID" value="KAJ7380996.1"/>
    <property type="molecule type" value="Genomic_DNA"/>
</dbReference>
<dbReference type="GO" id="GO:0005543">
    <property type="term" value="F:phospholipid binding"/>
    <property type="evidence" value="ECO:0007669"/>
    <property type="project" value="TreeGrafter"/>
</dbReference>
<dbReference type="FunFam" id="3.30.70.330:FF:000095">
    <property type="entry name" value="Putative Nucleoporin NUP53"/>
    <property type="match status" value="1"/>
</dbReference>
<comment type="caution">
    <text evidence="12">The sequence shown here is derived from an EMBL/GenBank/DDBJ whole genome shotgun (WGS) entry which is preliminary data.</text>
</comment>
<dbReference type="PIRSF" id="PIRSF038119">
    <property type="entry name" value="Nucleoporin_NUP53"/>
    <property type="match status" value="1"/>
</dbReference>
<evidence type="ECO:0000259" key="11">
    <source>
        <dbReference type="PROSITE" id="PS51472"/>
    </source>
</evidence>
<dbReference type="GO" id="GO:0003676">
    <property type="term" value="F:nucleic acid binding"/>
    <property type="evidence" value="ECO:0007669"/>
    <property type="project" value="InterPro"/>
</dbReference>
<dbReference type="Gene3D" id="3.30.70.330">
    <property type="match status" value="1"/>
</dbReference>
<dbReference type="CDD" id="cd12722">
    <property type="entry name" value="RRM_Nup53"/>
    <property type="match status" value="1"/>
</dbReference>
<gene>
    <name evidence="12" type="primary">NUP35</name>
    <name evidence="12" type="ORF">OS493_004590</name>
</gene>
<dbReference type="InterPro" id="IPR012677">
    <property type="entry name" value="Nucleotide-bd_a/b_plait_sf"/>
</dbReference>
<keyword evidence="13" id="KW-1185">Reference proteome</keyword>
<dbReference type="InterPro" id="IPR017389">
    <property type="entry name" value="Nucleoporin_NUP53"/>
</dbReference>
<keyword evidence="5 9" id="KW-0653">Protein transport</keyword>
<dbReference type="PANTHER" id="PTHR21527">
    <property type="entry name" value="NUCLEOPORIN NUP35"/>
    <property type="match status" value="1"/>
</dbReference>
<dbReference type="Proteomes" id="UP001163046">
    <property type="component" value="Unassembled WGS sequence"/>
</dbReference>
<reference evidence="12" key="1">
    <citation type="submission" date="2023-01" db="EMBL/GenBank/DDBJ databases">
        <title>Genome assembly of the deep-sea coral Lophelia pertusa.</title>
        <authorList>
            <person name="Herrera S."/>
            <person name="Cordes E."/>
        </authorList>
    </citation>
    <scope>NUCLEOTIDE SEQUENCE</scope>
    <source>
        <strain evidence="12">USNM1676648</strain>
        <tissue evidence="12">Polyp</tissue>
    </source>
</reference>
<evidence type="ECO:0000256" key="4">
    <source>
        <dbReference type="ARBA" id="ARBA00022816"/>
    </source>
</evidence>
<evidence type="ECO:0000256" key="5">
    <source>
        <dbReference type="ARBA" id="ARBA00022927"/>
    </source>
</evidence>
<dbReference type="GO" id="GO:0051028">
    <property type="term" value="P:mRNA transport"/>
    <property type="evidence" value="ECO:0007669"/>
    <property type="project" value="UniProtKB-UniRule"/>
</dbReference>
<evidence type="ECO:0000256" key="6">
    <source>
        <dbReference type="ARBA" id="ARBA00023010"/>
    </source>
</evidence>
<keyword evidence="7 9" id="KW-0906">Nuclear pore complex</keyword>
<dbReference type="GO" id="GO:0031965">
    <property type="term" value="C:nuclear membrane"/>
    <property type="evidence" value="ECO:0007669"/>
    <property type="project" value="InterPro"/>
</dbReference>
<dbReference type="SUPFAM" id="SSF54928">
    <property type="entry name" value="RNA-binding domain, RBD"/>
    <property type="match status" value="1"/>
</dbReference>
<dbReference type="InterPro" id="IPR007846">
    <property type="entry name" value="RRM_NUP35_dom"/>
</dbReference>
<evidence type="ECO:0000256" key="7">
    <source>
        <dbReference type="ARBA" id="ARBA00023132"/>
    </source>
</evidence>
<comment type="function">
    <text evidence="9">Functions as a component of the nuclear pore complex (NPC).</text>
</comment>
<accession>A0A9X0CZA4</accession>
<sequence length="340" mass="36397">MDQIHESHMSSPSSPGYLPQYLLGGNSPAASPLPRGRHAGSSLGAYKGSPGQAAGSLSSPRHYPHQFGTPLRSQGLGNKLDRTPARSSSVGCTPKDSISAPPVEGLYDARSSDFTNSPFSREQPMDVTMASAVNTTVRKSAGYSTPGSNITMPGVDPQHFSPQRGGSLSSPTQIDPFYTQGAAISSDDILDECWVTVFGFPPAASSFILQQFSQYGNIVKSVTSKGNWMHLQYQSKLQAKKALSKNGKVYGSDIMVGVMPCIEKGVMETYGKENINTPSSSDRNEALVTSPTCSKPVPVRPLTAAYQAARSDHQVLTDGSRTPQKDSNFVSKAMEYMFGW</sequence>
<dbReference type="AlphaFoldDB" id="A0A9X0CZA4"/>
<feature type="domain" description="RRM Nup35-type" evidence="11">
    <location>
        <begin position="189"/>
        <end position="268"/>
    </location>
</feature>
<dbReference type="Pfam" id="PF05172">
    <property type="entry name" value="RRM_Nup35"/>
    <property type="match status" value="1"/>
</dbReference>